<evidence type="ECO:0008006" key="3">
    <source>
        <dbReference type="Google" id="ProtNLM"/>
    </source>
</evidence>
<keyword evidence="2" id="KW-1185">Reference proteome</keyword>
<gene>
    <name evidence="1" type="ORF">GCM10007874_66870</name>
</gene>
<reference evidence="2" key="1">
    <citation type="journal article" date="2019" name="Int. J. Syst. Evol. Microbiol.">
        <title>The Global Catalogue of Microorganisms (GCM) 10K type strain sequencing project: providing services to taxonomists for standard genome sequencing and annotation.</title>
        <authorList>
            <consortium name="The Broad Institute Genomics Platform"/>
            <consortium name="The Broad Institute Genome Sequencing Center for Infectious Disease"/>
            <person name="Wu L."/>
            <person name="Ma J."/>
        </authorList>
    </citation>
    <scope>NUCLEOTIDE SEQUENCE [LARGE SCALE GENOMIC DNA]</scope>
    <source>
        <strain evidence="2">NBRC 101365</strain>
    </source>
</reference>
<dbReference type="EMBL" id="BSPC01000080">
    <property type="protein sequence ID" value="GLS23666.1"/>
    <property type="molecule type" value="Genomic_DNA"/>
</dbReference>
<accession>A0ABQ6CTH6</accession>
<organism evidence="1 2">
    <name type="scientific">Labrys miyagiensis</name>
    <dbReference type="NCBI Taxonomy" id="346912"/>
    <lineage>
        <taxon>Bacteria</taxon>
        <taxon>Pseudomonadati</taxon>
        <taxon>Pseudomonadota</taxon>
        <taxon>Alphaproteobacteria</taxon>
        <taxon>Hyphomicrobiales</taxon>
        <taxon>Xanthobacteraceae</taxon>
        <taxon>Labrys</taxon>
    </lineage>
</organism>
<comment type="caution">
    <text evidence="1">The sequence shown here is derived from an EMBL/GenBank/DDBJ whole genome shotgun (WGS) entry which is preliminary data.</text>
</comment>
<sequence length="368" mass="39675">MAINRRAFGLGLLGLSVAGTGAIVYGRDSPLLRGYFGEATKLFGFIGGEKEGFLADPDVVSALRRQGLELDARRAGSVEMSRERAILDQNPQFLWPSSNGFVDLARQNGVKIQRDQVILNSPMVVYSWDAIAKGLVSSGFAQPDGDARFRLDLAKLLTAILANKSWADLGVPSLFGQARLLSTDPNRSNSGFMFAGLAANLLAGEVATEQSLARIGGQVRTIFDRMGYKPSSSGKMFEDYLAGGPGAQPLVIGYENQLIEWVLQDEERWKRLEAAAPAKPVILYPQPTVFSAHPLIVISDAAAPLVDALMSPDVQQIAWTKHGFRGPLGLSGETQNPLVSSRIMPRVDAVLPMPDIRTMLALIGQLAA</sequence>
<evidence type="ECO:0000313" key="1">
    <source>
        <dbReference type="EMBL" id="GLS23666.1"/>
    </source>
</evidence>
<dbReference type="RefSeq" id="WP_284316599.1">
    <property type="nucleotide sequence ID" value="NZ_BSPC01000080.1"/>
</dbReference>
<evidence type="ECO:0000313" key="2">
    <source>
        <dbReference type="Proteomes" id="UP001156882"/>
    </source>
</evidence>
<dbReference type="SUPFAM" id="SSF53850">
    <property type="entry name" value="Periplasmic binding protein-like II"/>
    <property type="match status" value="1"/>
</dbReference>
<dbReference type="Proteomes" id="UP001156882">
    <property type="component" value="Unassembled WGS sequence"/>
</dbReference>
<proteinExistence type="predicted"/>
<protein>
    <recommendedName>
        <fullName evidence="3">Extracellular solute-binding protein</fullName>
    </recommendedName>
</protein>
<name>A0ABQ6CTH6_9HYPH</name>